<evidence type="ECO:0000256" key="1">
    <source>
        <dbReference type="ARBA" id="ARBA00004613"/>
    </source>
</evidence>
<evidence type="ECO:0000256" key="3">
    <source>
        <dbReference type="ARBA" id="ARBA00022525"/>
    </source>
</evidence>
<evidence type="ECO:0000259" key="12">
    <source>
        <dbReference type="Pfam" id="PF00150"/>
    </source>
</evidence>
<dbReference type="InterPro" id="IPR050386">
    <property type="entry name" value="Glycosyl_hydrolase_5"/>
</dbReference>
<dbReference type="GO" id="GO:0009986">
    <property type="term" value="C:cell surface"/>
    <property type="evidence" value="ECO:0007669"/>
    <property type="project" value="TreeGrafter"/>
</dbReference>
<comment type="subcellular location">
    <subcellularLocation>
        <location evidence="1">Secreted</location>
    </subcellularLocation>
</comment>
<evidence type="ECO:0000256" key="5">
    <source>
        <dbReference type="ARBA" id="ARBA00022801"/>
    </source>
</evidence>
<dbReference type="PANTHER" id="PTHR31297:SF1">
    <property type="entry name" value="GLUCAN 1,3-BETA-GLUCOSIDASE I_II-RELATED"/>
    <property type="match status" value="1"/>
</dbReference>
<keyword evidence="7" id="KW-0961">Cell wall biogenesis/degradation</keyword>
<name>A0A367KSA2_RHIST</name>
<dbReference type="EC" id="3.2.1.58" evidence="9"/>
<evidence type="ECO:0000256" key="9">
    <source>
        <dbReference type="ARBA" id="ARBA00038929"/>
    </source>
</evidence>
<keyword evidence="5 10" id="KW-0378">Hydrolase</keyword>
<evidence type="ECO:0000256" key="6">
    <source>
        <dbReference type="ARBA" id="ARBA00023295"/>
    </source>
</evidence>
<dbReference type="Proteomes" id="UP000253551">
    <property type="component" value="Unassembled WGS sequence"/>
</dbReference>
<dbReference type="GO" id="GO:0071555">
    <property type="term" value="P:cell wall organization"/>
    <property type="evidence" value="ECO:0007669"/>
    <property type="project" value="UniProtKB-KW"/>
</dbReference>
<keyword evidence="6 10" id="KW-0326">Glycosidase</keyword>
<dbReference type="GO" id="GO:0009251">
    <property type="term" value="P:glucan catabolic process"/>
    <property type="evidence" value="ECO:0007669"/>
    <property type="project" value="TreeGrafter"/>
</dbReference>
<dbReference type="STRING" id="4846.A0A367KSA2"/>
<dbReference type="GO" id="GO:0005576">
    <property type="term" value="C:extracellular region"/>
    <property type="evidence" value="ECO:0007669"/>
    <property type="project" value="UniProtKB-SubCell"/>
</dbReference>
<dbReference type="InterPro" id="IPR001547">
    <property type="entry name" value="Glyco_hydro_5"/>
</dbReference>
<proteinExistence type="inferred from homology"/>
<dbReference type="EMBL" id="PJQM01000494">
    <property type="protein sequence ID" value="RCI05056.1"/>
    <property type="molecule type" value="Genomic_DNA"/>
</dbReference>
<keyword evidence="14" id="KW-1185">Reference proteome</keyword>
<accession>A0A367KSA2</accession>
<evidence type="ECO:0000256" key="11">
    <source>
        <dbReference type="SAM" id="SignalP"/>
    </source>
</evidence>
<dbReference type="Gene3D" id="3.20.20.80">
    <property type="entry name" value="Glycosidases"/>
    <property type="match status" value="1"/>
</dbReference>
<sequence length="378" mass="42927">MITWTYLLIALTGIFLVVNASHVQLDKRAGTAYNYWNTKAWGVNLGNWLILEKWMNPSFFEQYASKAKDEWTFCQQASDPAKVLKQHWDTWVTEDDFKKLAMAKVNHVRIPVGYWAFIKPDSAEPYIFTGQKAQIQRVLGYCKKYDMYAIIDLHGLPGSQNGNDHSGRSGPIGFYSDYNIKRSLQVVQAVVGWMNGLESSLKGRISAIESANEPHADTDAHFKQLKNYYQQAYKIIQSSSFKVPMLFHDAFKGLDAWKDFLTASANAVIDLHPYYAFPPNKNKTSIIEGICNTKSQAKSFHLPVFFGEWSVASGVSNSSEWLKIMMDTQVSVYKNSGVGGTFWSLKNKINSNVWSFEQLLDQDIISNKTFSDSPNHQC</sequence>
<feature type="domain" description="Glycoside hydrolase family 5" evidence="12">
    <location>
        <begin position="86"/>
        <end position="348"/>
    </location>
</feature>
<protein>
    <recommendedName>
        <fullName evidence="9">glucan 1,3-beta-glucosidase</fullName>
        <ecNumber evidence="9">3.2.1.58</ecNumber>
    </recommendedName>
</protein>
<evidence type="ECO:0000313" key="14">
    <source>
        <dbReference type="Proteomes" id="UP000253551"/>
    </source>
</evidence>
<keyword evidence="4 11" id="KW-0732">Signal</keyword>
<feature type="chain" id="PRO_5016611525" description="glucan 1,3-beta-glucosidase" evidence="11">
    <location>
        <begin position="21"/>
        <end position="378"/>
    </location>
</feature>
<gene>
    <name evidence="13" type="ORF">CU098_013066</name>
</gene>
<evidence type="ECO:0000313" key="13">
    <source>
        <dbReference type="EMBL" id="RCI05056.1"/>
    </source>
</evidence>
<evidence type="ECO:0000256" key="4">
    <source>
        <dbReference type="ARBA" id="ARBA00022729"/>
    </source>
</evidence>
<dbReference type="InterPro" id="IPR017853">
    <property type="entry name" value="GH"/>
</dbReference>
<evidence type="ECO:0000256" key="10">
    <source>
        <dbReference type="RuleBase" id="RU361153"/>
    </source>
</evidence>
<dbReference type="GO" id="GO:0004338">
    <property type="term" value="F:glucan exo-1,3-beta-glucosidase activity"/>
    <property type="evidence" value="ECO:0007669"/>
    <property type="project" value="UniProtKB-EC"/>
</dbReference>
<comment type="caution">
    <text evidence="13">The sequence shown here is derived from an EMBL/GenBank/DDBJ whole genome shotgun (WGS) entry which is preliminary data.</text>
</comment>
<dbReference type="Pfam" id="PF00150">
    <property type="entry name" value="Cellulase"/>
    <property type="match status" value="1"/>
</dbReference>
<reference evidence="13 14" key="1">
    <citation type="journal article" date="2018" name="G3 (Bethesda)">
        <title>Phylogenetic and Phylogenomic Definition of Rhizopus Species.</title>
        <authorList>
            <person name="Gryganskyi A.P."/>
            <person name="Golan J."/>
            <person name="Dolatabadi S."/>
            <person name="Mondo S."/>
            <person name="Robb S."/>
            <person name="Idnurm A."/>
            <person name="Muszewska A."/>
            <person name="Steczkiewicz K."/>
            <person name="Masonjones S."/>
            <person name="Liao H.L."/>
            <person name="Gajdeczka M.T."/>
            <person name="Anike F."/>
            <person name="Vuek A."/>
            <person name="Anishchenko I.M."/>
            <person name="Voigt K."/>
            <person name="de Hoog G.S."/>
            <person name="Smith M.E."/>
            <person name="Heitman J."/>
            <person name="Vilgalys R."/>
            <person name="Stajich J.E."/>
        </authorList>
    </citation>
    <scope>NUCLEOTIDE SEQUENCE [LARGE SCALE GENOMIC DNA]</scope>
    <source>
        <strain evidence="13 14">LSU 92-RS-03</strain>
    </source>
</reference>
<evidence type="ECO:0000256" key="2">
    <source>
        <dbReference type="ARBA" id="ARBA00005641"/>
    </source>
</evidence>
<keyword evidence="3" id="KW-0964">Secreted</keyword>
<evidence type="ECO:0000256" key="8">
    <source>
        <dbReference type="ARBA" id="ARBA00036824"/>
    </source>
</evidence>
<comment type="similarity">
    <text evidence="2 10">Belongs to the glycosyl hydrolase 5 (cellulase A) family.</text>
</comment>
<comment type="catalytic activity">
    <reaction evidence="8">
        <text>Successive hydrolysis of beta-D-glucose units from the non-reducing ends of (1-&gt;3)-beta-D-glucans, releasing alpha-glucose.</text>
        <dbReference type="EC" id="3.2.1.58"/>
    </reaction>
</comment>
<evidence type="ECO:0000256" key="7">
    <source>
        <dbReference type="ARBA" id="ARBA00023316"/>
    </source>
</evidence>
<feature type="signal peptide" evidence="11">
    <location>
        <begin position="1"/>
        <end position="20"/>
    </location>
</feature>
<dbReference type="PANTHER" id="PTHR31297">
    <property type="entry name" value="GLUCAN ENDO-1,6-BETA-GLUCOSIDASE B"/>
    <property type="match status" value="1"/>
</dbReference>
<dbReference type="OrthoDB" id="1887033at2759"/>
<dbReference type="AlphaFoldDB" id="A0A367KSA2"/>
<dbReference type="SUPFAM" id="SSF51445">
    <property type="entry name" value="(Trans)glycosidases"/>
    <property type="match status" value="1"/>
</dbReference>
<organism evidence="13 14">
    <name type="scientific">Rhizopus stolonifer</name>
    <name type="common">Rhizopus nigricans</name>
    <dbReference type="NCBI Taxonomy" id="4846"/>
    <lineage>
        <taxon>Eukaryota</taxon>
        <taxon>Fungi</taxon>
        <taxon>Fungi incertae sedis</taxon>
        <taxon>Mucoromycota</taxon>
        <taxon>Mucoromycotina</taxon>
        <taxon>Mucoromycetes</taxon>
        <taxon>Mucorales</taxon>
        <taxon>Mucorineae</taxon>
        <taxon>Rhizopodaceae</taxon>
        <taxon>Rhizopus</taxon>
    </lineage>
</organism>